<dbReference type="PROSITE" id="PS51257">
    <property type="entry name" value="PROKAR_LIPOPROTEIN"/>
    <property type="match status" value="1"/>
</dbReference>
<organism evidence="1 2">
    <name type="scientific">Rufibacter hautae</name>
    <dbReference type="NCBI Taxonomy" id="2595005"/>
    <lineage>
        <taxon>Bacteria</taxon>
        <taxon>Pseudomonadati</taxon>
        <taxon>Bacteroidota</taxon>
        <taxon>Cytophagia</taxon>
        <taxon>Cytophagales</taxon>
        <taxon>Hymenobacteraceae</taxon>
        <taxon>Rufibacter</taxon>
    </lineage>
</organism>
<evidence type="ECO:0000313" key="1">
    <source>
        <dbReference type="EMBL" id="KAA3440435.1"/>
    </source>
</evidence>
<keyword evidence="2" id="KW-1185">Reference proteome</keyword>
<dbReference type="AlphaFoldDB" id="A0A5B6TM13"/>
<name>A0A5B6TM13_9BACT</name>
<dbReference type="EMBL" id="VKKY01000001">
    <property type="protein sequence ID" value="KAA3440435.1"/>
    <property type="molecule type" value="Genomic_DNA"/>
</dbReference>
<dbReference type="Proteomes" id="UP000324133">
    <property type="component" value="Unassembled WGS sequence"/>
</dbReference>
<dbReference type="RefSeq" id="WP_149090069.1">
    <property type="nucleotide sequence ID" value="NZ_VKKY01000001.1"/>
</dbReference>
<accession>A0A5B6TM13</accession>
<dbReference type="OrthoDB" id="868093at2"/>
<gene>
    <name evidence="1" type="ORF">FOA19_07220</name>
</gene>
<sequence length="417" mass="44022">MKSIFNKYLALPAVALSCLSLTSCEEDYEAPYRITEDSFQIFQATGTLPVAAKYAAGETVKMELVYNKTDVKEIVLLQKFDNQDSSVVRTIPAQGAFSKYKKADTLVVEYVVPAGLANKATVRLDAKAIGFNNASKTRSASFRIAEATPTIKIKSVAHRSAVTSGANTANDVIRYELVLNEGGVTSATATTSASAILFKDLDSLNVYATVGTSPETRIDRIGLTKSGAALTRNVDVKVPANAVGQDVVFRFEAKAVSPKNAASVSSAPVSIVAATPFTGTATATIGINGDAAATSFNFVGRANVGTETEVTNKDITVTSVAGNKFVVKAENKTAFVKTTAAVYNSATVNSVRQAYYTASAATPSTVVTSIADLVVGDVYIAKLVDKNNYVIFKVTGINRAGADNQTTATLEYKYLQP</sequence>
<proteinExistence type="predicted"/>
<evidence type="ECO:0000313" key="2">
    <source>
        <dbReference type="Proteomes" id="UP000324133"/>
    </source>
</evidence>
<reference evidence="1 2" key="1">
    <citation type="submission" date="2019-07" db="EMBL/GenBank/DDBJ databases">
        <title>Rufibacter sp. nov., isolated from lake sediment.</title>
        <authorList>
            <person name="Qu J.-H."/>
        </authorList>
    </citation>
    <scope>NUCLEOTIDE SEQUENCE [LARGE SCALE GENOMIC DNA]</scope>
    <source>
        <strain evidence="1 2">NBS58-1</strain>
    </source>
</reference>
<protein>
    <submittedName>
        <fullName evidence="1">Uncharacterized protein</fullName>
    </submittedName>
</protein>
<comment type="caution">
    <text evidence="1">The sequence shown here is derived from an EMBL/GenBank/DDBJ whole genome shotgun (WGS) entry which is preliminary data.</text>
</comment>